<proteinExistence type="predicted"/>
<dbReference type="PANTHER" id="PTHR47592">
    <property type="entry name" value="PBF68 PROTEIN"/>
    <property type="match status" value="1"/>
</dbReference>
<dbReference type="OrthoDB" id="1300022at2759"/>
<keyword evidence="2" id="KW-1185">Reference proteome</keyword>
<dbReference type="AlphaFoldDB" id="A0A9D3U635"/>
<dbReference type="Proteomes" id="UP000828251">
    <property type="component" value="Unassembled WGS sequence"/>
</dbReference>
<accession>A0A9D3U635</accession>
<gene>
    <name evidence="1" type="ORF">J1N35_042726</name>
</gene>
<evidence type="ECO:0000313" key="1">
    <source>
        <dbReference type="EMBL" id="KAH1030552.1"/>
    </source>
</evidence>
<evidence type="ECO:0000313" key="2">
    <source>
        <dbReference type="Proteomes" id="UP000828251"/>
    </source>
</evidence>
<organism evidence="1 2">
    <name type="scientific">Gossypium stocksii</name>
    <dbReference type="NCBI Taxonomy" id="47602"/>
    <lineage>
        <taxon>Eukaryota</taxon>
        <taxon>Viridiplantae</taxon>
        <taxon>Streptophyta</taxon>
        <taxon>Embryophyta</taxon>
        <taxon>Tracheophyta</taxon>
        <taxon>Spermatophyta</taxon>
        <taxon>Magnoliopsida</taxon>
        <taxon>eudicotyledons</taxon>
        <taxon>Gunneridae</taxon>
        <taxon>Pentapetalae</taxon>
        <taxon>rosids</taxon>
        <taxon>malvids</taxon>
        <taxon>Malvales</taxon>
        <taxon>Malvaceae</taxon>
        <taxon>Malvoideae</taxon>
        <taxon>Gossypium</taxon>
    </lineage>
</organism>
<reference evidence="1 2" key="1">
    <citation type="journal article" date="2021" name="Plant Biotechnol. J.">
        <title>Multi-omics assisted identification of the key and species-specific regulatory components of drought-tolerant mechanisms in Gossypium stocksii.</title>
        <authorList>
            <person name="Yu D."/>
            <person name="Ke L."/>
            <person name="Zhang D."/>
            <person name="Wu Y."/>
            <person name="Sun Y."/>
            <person name="Mei J."/>
            <person name="Sun J."/>
            <person name="Sun Y."/>
        </authorList>
    </citation>
    <scope>NUCLEOTIDE SEQUENCE [LARGE SCALE GENOMIC DNA]</scope>
    <source>
        <strain evidence="2">cv. E1</strain>
        <tissue evidence="1">Leaf</tissue>
    </source>
</reference>
<dbReference type="PANTHER" id="PTHR47592:SF27">
    <property type="entry name" value="OS08G0421700 PROTEIN"/>
    <property type="match status" value="1"/>
</dbReference>
<protein>
    <submittedName>
        <fullName evidence="1">Uncharacterized protein</fullName>
    </submittedName>
</protein>
<dbReference type="EMBL" id="JAIQCV010000013">
    <property type="protein sequence ID" value="KAH1030552.1"/>
    <property type="molecule type" value="Genomic_DNA"/>
</dbReference>
<name>A0A9D3U635_9ROSI</name>
<sequence length="105" mass="12363">MKNDSLFPLDQDITSLHRKNSSENILPAAADDFNILQIKMFDSKYVINQVEEFQLILHEILVEGMVSCEFFQAATIIENFSSWNDFKNYLKHKRKEIRVRDLILV</sequence>
<comment type="caution">
    <text evidence="1">The sequence shown here is derived from an EMBL/GenBank/DDBJ whole genome shotgun (WGS) entry which is preliminary data.</text>
</comment>